<dbReference type="GO" id="GO:0008657">
    <property type="term" value="F:DNA topoisomerase type II (double strand cut, ATP-hydrolyzing) inhibitor activity"/>
    <property type="evidence" value="ECO:0007669"/>
    <property type="project" value="InterPro"/>
</dbReference>
<dbReference type="EMBL" id="JAPDNT010000017">
    <property type="protein sequence ID" value="MCW3476253.1"/>
    <property type="molecule type" value="Genomic_DNA"/>
</dbReference>
<dbReference type="Gene3D" id="2.30.30.110">
    <property type="match status" value="1"/>
</dbReference>
<evidence type="ECO:0000256" key="7">
    <source>
        <dbReference type="ARBA" id="ARBA00033135"/>
    </source>
</evidence>
<evidence type="ECO:0000256" key="3">
    <source>
        <dbReference type="ARBA" id="ARBA00022491"/>
    </source>
</evidence>
<reference evidence="8" key="1">
    <citation type="submission" date="2022-09" db="EMBL/GenBank/DDBJ databases">
        <title>Rhodovastum sp. nov. RN2-1 isolated from soil in Seongnam, South Korea.</title>
        <authorList>
            <person name="Le N.T."/>
        </authorList>
    </citation>
    <scope>NUCLEOTIDE SEQUENCE</scope>
    <source>
        <strain evidence="8">RN2-1</strain>
    </source>
</reference>
<evidence type="ECO:0000256" key="4">
    <source>
        <dbReference type="ARBA" id="ARBA00023015"/>
    </source>
</evidence>
<evidence type="ECO:0000256" key="2">
    <source>
        <dbReference type="ARBA" id="ARBA00015075"/>
    </source>
</evidence>
<evidence type="ECO:0000313" key="8">
    <source>
        <dbReference type="EMBL" id="MCW3476253.1"/>
    </source>
</evidence>
<name>A0AA42CEN2_9PROT</name>
<evidence type="ECO:0000256" key="5">
    <source>
        <dbReference type="ARBA" id="ARBA00023163"/>
    </source>
</evidence>
<keyword evidence="4" id="KW-0805">Transcription regulation</keyword>
<accession>A0AA42CEN2</accession>
<dbReference type="SUPFAM" id="SSF50118">
    <property type="entry name" value="Cell growth inhibitor/plasmid maintenance toxic component"/>
    <property type="match status" value="1"/>
</dbReference>
<comment type="caution">
    <text evidence="8">The sequence shown here is derived from an EMBL/GenBank/DDBJ whole genome shotgun (WGS) entry which is preliminary data.</text>
</comment>
<keyword evidence="3" id="KW-0678">Repressor</keyword>
<organism evidence="8 9">
    <name type="scientific">Limobrevibacterium gyesilva</name>
    <dbReference type="NCBI Taxonomy" id="2991712"/>
    <lineage>
        <taxon>Bacteria</taxon>
        <taxon>Pseudomonadati</taxon>
        <taxon>Pseudomonadota</taxon>
        <taxon>Alphaproteobacteria</taxon>
        <taxon>Acetobacterales</taxon>
        <taxon>Acetobacteraceae</taxon>
        <taxon>Limobrevibacterium</taxon>
    </lineage>
</organism>
<dbReference type="Pfam" id="PF01845">
    <property type="entry name" value="CcdB"/>
    <property type="match status" value="1"/>
</dbReference>
<evidence type="ECO:0000256" key="6">
    <source>
        <dbReference type="ARBA" id="ARBA00029628"/>
    </source>
</evidence>
<keyword evidence="5" id="KW-0804">Transcription</keyword>
<reference evidence="8" key="2">
    <citation type="submission" date="2022-10" db="EMBL/GenBank/DDBJ databases">
        <authorList>
            <person name="Trinh H.N."/>
        </authorList>
    </citation>
    <scope>NUCLEOTIDE SEQUENCE</scope>
    <source>
        <strain evidence="8">RN2-1</strain>
    </source>
</reference>
<comment type="similarity">
    <text evidence="1">Belongs to the CcdB toxin family.</text>
</comment>
<dbReference type="AlphaFoldDB" id="A0AA42CEN2"/>
<proteinExistence type="inferred from homology"/>
<dbReference type="Proteomes" id="UP001165679">
    <property type="component" value="Unassembled WGS sequence"/>
</dbReference>
<sequence>MPLTMQHDVFANPAPRSRGPFPFIAVLQADLAEEGRGRIVAPMAPRSGMPTAAGRLLPVVQHAGAEYLLAVELMTSIPKAELRRPLGSIAAHRDQITRALDWLFTGV</sequence>
<gene>
    <name evidence="8" type="ORF">OL599_16890</name>
</gene>
<evidence type="ECO:0000256" key="1">
    <source>
        <dbReference type="ARBA" id="ARBA00005230"/>
    </source>
</evidence>
<protein>
    <recommendedName>
        <fullName evidence="2">Toxin CcdB</fullName>
    </recommendedName>
    <alternativeName>
        <fullName evidence="7">Cytotoxic protein CcdB</fullName>
    </alternativeName>
    <alternativeName>
        <fullName evidence="6">Protein LetD</fullName>
    </alternativeName>
</protein>
<dbReference type="InterPro" id="IPR011067">
    <property type="entry name" value="Plasmid_toxin/cell-grow_inhib"/>
</dbReference>
<dbReference type="GO" id="GO:0006276">
    <property type="term" value="P:plasmid maintenance"/>
    <property type="evidence" value="ECO:0007669"/>
    <property type="project" value="InterPro"/>
</dbReference>
<evidence type="ECO:0000313" key="9">
    <source>
        <dbReference type="Proteomes" id="UP001165679"/>
    </source>
</evidence>
<dbReference type="InterPro" id="IPR002712">
    <property type="entry name" value="CcdB"/>
</dbReference>
<keyword evidence="9" id="KW-1185">Reference proteome</keyword>